<name>A0A928Q2L4_9FIRM</name>
<evidence type="ECO:0000313" key="10">
    <source>
        <dbReference type="Proteomes" id="UP000754750"/>
    </source>
</evidence>
<protein>
    <recommendedName>
        <fullName evidence="2 6">Adenine deaminase</fullName>
        <shortName evidence="6">Adenase</shortName>
        <shortName evidence="6">Adenine aminase</shortName>
        <ecNumber evidence="2 6">3.5.4.2</ecNumber>
    </recommendedName>
</protein>
<gene>
    <name evidence="6 9" type="primary">ade</name>
    <name evidence="9" type="ORF">E7512_05635</name>
</gene>
<dbReference type="Pfam" id="PF13382">
    <property type="entry name" value="Adenine_deam_C"/>
    <property type="match status" value="1"/>
</dbReference>
<dbReference type="Gene3D" id="2.30.40.10">
    <property type="entry name" value="Urease, subunit C, domain 1"/>
    <property type="match status" value="1"/>
</dbReference>
<evidence type="ECO:0000256" key="1">
    <source>
        <dbReference type="ARBA" id="ARBA00006773"/>
    </source>
</evidence>
<dbReference type="GO" id="GO:0000034">
    <property type="term" value="F:adenine deaminase activity"/>
    <property type="evidence" value="ECO:0007669"/>
    <property type="project" value="UniProtKB-UniRule"/>
</dbReference>
<dbReference type="RefSeq" id="WP_326840164.1">
    <property type="nucleotide sequence ID" value="NZ_SVNY01000002.1"/>
</dbReference>
<proteinExistence type="inferred from homology"/>
<reference evidence="9" key="1">
    <citation type="submission" date="2019-04" db="EMBL/GenBank/DDBJ databases">
        <title>Evolution of Biomass-Degrading Anaerobic Consortia Revealed by Metagenomics.</title>
        <authorList>
            <person name="Peng X."/>
        </authorList>
    </citation>
    <scope>NUCLEOTIDE SEQUENCE</scope>
    <source>
        <strain evidence="9">SIG551</strain>
    </source>
</reference>
<feature type="domain" description="Amidohydrolase-related" evidence="7">
    <location>
        <begin position="64"/>
        <end position="344"/>
    </location>
</feature>
<feature type="domain" description="Adenine deaminase C-terminal" evidence="8">
    <location>
        <begin position="395"/>
        <end position="559"/>
    </location>
</feature>
<dbReference type="SUPFAM" id="SSF51338">
    <property type="entry name" value="Composite domain of metallo-dependent hydrolases"/>
    <property type="match status" value="1"/>
</dbReference>
<evidence type="ECO:0000256" key="4">
    <source>
        <dbReference type="ARBA" id="ARBA00023211"/>
    </source>
</evidence>
<dbReference type="InterPro" id="IPR006680">
    <property type="entry name" value="Amidohydro-rel"/>
</dbReference>
<dbReference type="EC" id="3.5.4.2" evidence="2 6"/>
<dbReference type="EMBL" id="SVNY01000002">
    <property type="protein sequence ID" value="MBE6833053.1"/>
    <property type="molecule type" value="Genomic_DNA"/>
</dbReference>
<organism evidence="9 10">
    <name type="scientific">Faecalispora sporosphaeroides</name>
    <dbReference type="NCBI Taxonomy" id="1549"/>
    <lineage>
        <taxon>Bacteria</taxon>
        <taxon>Bacillati</taxon>
        <taxon>Bacillota</taxon>
        <taxon>Clostridia</taxon>
        <taxon>Eubacteriales</taxon>
        <taxon>Oscillospiraceae</taxon>
        <taxon>Faecalispora</taxon>
    </lineage>
</organism>
<dbReference type="CDD" id="cd01295">
    <property type="entry name" value="AdeC"/>
    <property type="match status" value="1"/>
</dbReference>
<evidence type="ECO:0000256" key="6">
    <source>
        <dbReference type="HAMAP-Rule" id="MF_01518"/>
    </source>
</evidence>
<dbReference type="Pfam" id="PF01979">
    <property type="entry name" value="Amidohydro_1"/>
    <property type="match status" value="1"/>
</dbReference>
<evidence type="ECO:0000256" key="5">
    <source>
        <dbReference type="ARBA" id="ARBA00047720"/>
    </source>
</evidence>
<keyword evidence="3 6" id="KW-0378">Hydrolase</keyword>
<keyword evidence="4 6" id="KW-0464">Manganese</keyword>
<accession>A0A928Q2L4</accession>
<comment type="catalytic activity">
    <reaction evidence="5 6">
        <text>adenine + H2O + H(+) = hypoxanthine + NH4(+)</text>
        <dbReference type="Rhea" id="RHEA:23688"/>
        <dbReference type="ChEBI" id="CHEBI:15377"/>
        <dbReference type="ChEBI" id="CHEBI:15378"/>
        <dbReference type="ChEBI" id="CHEBI:16708"/>
        <dbReference type="ChEBI" id="CHEBI:17368"/>
        <dbReference type="ChEBI" id="CHEBI:28938"/>
        <dbReference type="EC" id="3.5.4.2"/>
    </reaction>
</comment>
<dbReference type="PANTHER" id="PTHR11113:SF2">
    <property type="entry name" value="ADENINE DEAMINASE"/>
    <property type="match status" value="1"/>
</dbReference>
<evidence type="ECO:0000259" key="8">
    <source>
        <dbReference type="Pfam" id="PF13382"/>
    </source>
</evidence>
<dbReference type="SUPFAM" id="SSF51556">
    <property type="entry name" value="Metallo-dependent hydrolases"/>
    <property type="match status" value="1"/>
</dbReference>
<sequence length="568" mass="61632">MKWKKEWVSYALGKELPELVLKNANVVDVFSKRVRTADVAIQEGRIVGVGEYRGKREENLAGRYVCPGLIDAHVHIESSMTSPALFSRQILPHGTTTVIADPHEIVNVAGERGMEYMLRASENVPVNVYWMLPSCVPINSLEHNGAVYDAAQMERLCRHPRVLGLGEVMDCPGVLVGKPELLEKIELMRHGVIDGHAPSVRGNELQAYRLAGVQTDHECATYEEALERVQAGFLVQIREGSAARNLEAIVSGALKDGLPFDCFAFCTDDLHLDDVKRQGHIDHNIRKSIRLGLDPVTAICCATLQPARFYGLRDLGAVAAGFRADLVVLDDLEEFRIVQVYKDGVPASEKITGIPEPMAEPELTHTVHVPAISAARLALPAQQNLPVVTLVPGEILTRLEYLELPGQKGVFRPQGDLLKAAVIQRHSGSGQLGVGVVKGFGLKNGAIASTIAHDSHNLIVIGDNDADILCAVDALRACQGGYAVCSGGKVRQVLPLPVAGLFTERTDLDVAAAQHEMGKLCRSMGVPENLDPFQNLSFLSLCVIPEIRLTDSGVFSVAENRFLTGENG</sequence>
<comment type="caution">
    <text evidence="9">The sequence shown here is derived from an EMBL/GenBank/DDBJ whole genome shotgun (WGS) entry which is preliminary data.</text>
</comment>
<comment type="cofactor">
    <cofactor evidence="6">
        <name>Mn(2+)</name>
        <dbReference type="ChEBI" id="CHEBI:29035"/>
    </cofactor>
</comment>
<dbReference type="NCBIfam" id="TIGR01178">
    <property type="entry name" value="ade"/>
    <property type="match status" value="1"/>
</dbReference>
<dbReference type="InterPro" id="IPR011059">
    <property type="entry name" value="Metal-dep_hydrolase_composite"/>
</dbReference>
<dbReference type="Proteomes" id="UP000754750">
    <property type="component" value="Unassembled WGS sequence"/>
</dbReference>
<comment type="similarity">
    <text evidence="1 6">Belongs to the metallo-dependent hydrolases superfamily. Adenine deaminase family.</text>
</comment>
<dbReference type="InterPro" id="IPR032466">
    <property type="entry name" value="Metal_Hydrolase"/>
</dbReference>
<dbReference type="HAMAP" id="MF_01518">
    <property type="entry name" value="Adenine_deamin"/>
    <property type="match status" value="1"/>
</dbReference>
<dbReference type="PANTHER" id="PTHR11113">
    <property type="entry name" value="N-ACETYLGLUCOSAMINE-6-PHOSPHATE DEACETYLASE"/>
    <property type="match status" value="1"/>
</dbReference>
<dbReference type="InterPro" id="IPR006679">
    <property type="entry name" value="Adenine_deam"/>
</dbReference>
<evidence type="ECO:0000313" key="9">
    <source>
        <dbReference type="EMBL" id="MBE6833053.1"/>
    </source>
</evidence>
<evidence type="ECO:0000256" key="2">
    <source>
        <dbReference type="ARBA" id="ARBA00012782"/>
    </source>
</evidence>
<dbReference type="GO" id="GO:0006146">
    <property type="term" value="P:adenine catabolic process"/>
    <property type="evidence" value="ECO:0007669"/>
    <property type="project" value="InterPro"/>
</dbReference>
<dbReference type="AlphaFoldDB" id="A0A928Q2L4"/>
<evidence type="ECO:0000259" key="7">
    <source>
        <dbReference type="Pfam" id="PF01979"/>
    </source>
</evidence>
<dbReference type="InterPro" id="IPR026912">
    <property type="entry name" value="Adenine_deam_C"/>
</dbReference>
<evidence type="ECO:0000256" key="3">
    <source>
        <dbReference type="ARBA" id="ARBA00022801"/>
    </source>
</evidence>
<dbReference type="Gene3D" id="3.20.20.140">
    <property type="entry name" value="Metal-dependent hydrolases"/>
    <property type="match status" value="1"/>
</dbReference>